<dbReference type="STRING" id="1433126.BN938_0862"/>
<dbReference type="EMBL" id="HG934468">
    <property type="protein sequence ID" value="CDN30963.1"/>
    <property type="molecule type" value="Genomic_DNA"/>
</dbReference>
<evidence type="ECO:0000313" key="2">
    <source>
        <dbReference type="Proteomes" id="UP000027616"/>
    </source>
</evidence>
<dbReference type="HOGENOM" id="CLU_3170382_0_0_10"/>
<proteinExistence type="predicted"/>
<dbReference type="KEGG" id="rbc:BN938_0862"/>
<dbReference type="AlphaFoldDB" id="A0A060RB12"/>
<dbReference type="Proteomes" id="UP000027616">
    <property type="component" value="Chromosome I"/>
</dbReference>
<sequence length="47" mass="5352">MSNIITNITTPVAEDKNLRGTLFLLKTNPARADKTIIRNICNILRQR</sequence>
<keyword evidence="2" id="KW-1185">Reference proteome</keyword>
<evidence type="ECO:0000313" key="1">
    <source>
        <dbReference type="EMBL" id="CDN30963.1"/>
    </source>
</evidence>
<gene>
    <name evidence="1" type="ORF">BN938_0862</name>
</gene>
<organism evidence="1 2">
    <name type="scientific">Mucinivorans hirudinis</name>
    <dbReference type="NCBI Taxonomy" id="1433126"/>
    <lineage>
        <taxon>Bacteria</taxon>
        <taxon>Pseudomonadati</taxon>
        <taxon>Bacteroidota</taxon>
        <taxon>Bacteroidia</taxon>
        <taxon>Bacteroidales</taxon>
        <taxon>Rikenellaceae</taxon>
        <taxon>Mucinivorans</taxon>
    </lineage>
</organism>
<reference evidence="1 2" key="1">
    <citation type="journal article" date="2015" name="Genome Announc.">
        <title>Complete Genome Sequence of the Novel Leech Symbiont Mucinivorans hirudinis M3T.</title>
        <authorList>
            <person name="Nelson M.C."/>
            <person name="Bomar L."/>
            <person name="Graf J."/>
        </authorList>
    </citation>
    <scope>NUCLEOTIDE SEQUENCE [LARGE SCALE GENOMIC DNA]</scope>
    <source>
        <strain evidence="2">M3</strain>
    </source>
</reference>
<protein>
    <submittedName>
        <fullName evidence="1">Uncharacterized protein</fullName>
    </submittedName>
</protein>
<name>A0A060RB12_9BACT</name>
<accession>A0A060RB12</accession>